<dbReference type="Gene3D" id="3.40.50.12700">
    <property type="match status" value="1"/>
</dbReference>
<evidence type="ECO:0000313" key="2">
    <source>
        <dbReference type="EMBL" id="KAJ8398025.1"/>
    </source>
</evidence>
<protein>
    <recommendedName>
        <fullName evidence="4">SGNH hydrolase-type esterase domain-containing protein</fullName>
    </recommendedName>
</protein>
<dbReference type="AlphaFoldDB" id="A0AAD7WIL7"/>
<accession>A0AAD7WIL7</accession>
<feature type="compositionally biased region" description="Pro residues" evidence="1">
    <location>
        <begin position="294"/>
        <end position="303"/>
    </location>
</feature>
<evidence type="ECO:0000313" key="3">
    <source>
        <dbReference type="Proteomes" id="UP001221898"/>
    </source>
</evidence>
<dbReference type="CDD" id="cd00229">
    <property type="entry name" value="SGNH_hydrolase"/>
    <property type="match status" value="1"/>
</dbReference>
<name>A0AAD7WIL7_9TELE</name>
<feature type="compositionally biased region" description="Polar residues" evidence="1">
    <location>
        <begin position="97"/>
        <end position="106"/>
    </location>
</feature>
<feature type="compositionally biased region" description="Polar residues" evidence="1">
    <location>
        <begin position="115"/>
        <end position="124"/>
    </location>
</feature>
<comment type="caution">
    <text evidence="2">The sequence shown here is derived from an EMBL/GenBank/DDBJ whole genome shotgun (WGS) entry which is preliminary data.</text>
</comment>
<feature type="region of interest" description="Disordered" evidence="1">
    <location>
        <begin position="70"/>
        <end position="173"/>
    </location>
</feature>
<sequence length="477" mass="51037">MTPGLAPPDCHGCLQKSLKIAELEESISTFLLAKSMESPPDMNDSKRKKSPFDVNDALSNCFQIAQKLKLQLSTSDPPGKAEDHSDSDSEIVFGPSLSPTASNELSDTVPLLDQDASQNTTPPQASVHRPQPHDELRPNPWACSTLVSEAAAPWSNPSCSSHGHESRSAPRPGLELSNHFAALLHDEAEFPRLARGSSSASRRSMVKAAAAAARRKSAAIRKRSGGPANLWRGAGPTDPATDLVIPLAGPATPTADAPSAPPTATASAPSCPPVAKVPFPAPKPTRTSCRSEPPHPPPQPTEPHPTALVVGSSMVRHVVVPKAVTYSMPGATVSDINSVITMLIEDHPQASSVVLHVGANDLKFQQSETLKKDFMTLINTISESGKVCIISGPFSSPRYGDVKYSRICNLHIWFKGYCCSLSIPFIDNFTMLWDRKDLFARDGLHLNRDGARMLSLSMDLALKSHASSRSSHAPSRS</sequence>
<feature type="compositionally biased region" description="Low complexity" evidence="1">
    <location>
        <begin position="246"/>
        <end position="278"/>
    </location>
</feature>
<feature type="region of interest" description="Disordered" evidence="1">
    <location>
        <begin position="215"/>
        <end position="304"/>
    </location>
</feature>
<proteinExistence type="predicted"/>
<organism evidence="2 3">
    <name type="scientific">Aldrovandia affinis</name>
    <dbReference type="NCBI Taxonomy" id="143900"/>
    <lineage>
        <taxon>Eukaryota</taxon>
        <taxon>Metazoa</taxon>
        <taxon>Chordata</taxon>
        <taxon>Craniata</taxon>
        <taxon>Vertebrata</taxon>
        <taxon>Euteleostomi</taxon>
        <taxon>Actinopterygii</taxon>
        <taxon>Neopterygii</taxon>
        <taxon>Teleostei</taxon>
        <taxon>Notacanthiformes</taxon>
        <taxon>Halosauridae</taxon>
        <taxon>Aldrovandia</taxon>
    </lineage>
</organism>
<evidence type="ECO:0000256" key="1">
    <source>
        <dbReference type="SAM" id="MobiDB-lite"/>
    </source>
</evidence>
<reference evidence="2" key="1">
    <citation type="journal article" date="2023" name="Science">
        <title>Genome structures resolve the early diversification of teleost fishes.</title>
        <authorList>
            <person name="Parey E."/>
            <person name="Louis A."/>
            <person name="Montfort J."/>
            <person name="Bouchez O."/>
            <person name="Roques C."/>
            <person name="Iampietro C."/>
            <person name="Lluch J."/>
            <person name="Castinel A."/>
            <person name="Donnadieu C."/>
            <person name="Desvignes T."/>
            <person name="Floi Bucao C."/>
            <person name="Jouanno E."/>
            <person name="Wen M."/>
            <person name="Mejri S."/>
            <person name="Dirks R."/>
            <person name="Jansen H."/>
            <person name="Henkel C."/>
            <person name="Chen W.J."/>
            <person name="Zahm M."/>
            <person name="Cabau C."/>
            <person name="Klopp C."/>
            <person name="Thompson A.W."/>
            <person name="Robinson-Rechavi M."/>
            <person name="Braasch I."/>
            <person name="Lecointre G."/>
            <person name="Bobe J."/>
            <person name="Postlethwait J.H."/>
            <person name="Berthelot C."/>
            <person name="Roest Crollius H."/>
            <person name="Guiguen Y."/>
        </authorList>
    </citation>
    <scope>NUCLEOTIDE SEQUENCE</scope>
    <source>
        <strain evidence="2">NC1722</strain>
    </source>
</reference>
<dbReference type="Proteomes" id="UP001221898">
    <property type="component" value="Unassembled WGS sequence"/>
</dbReference>
<dbReference type="SUPFAM" id="SSF52266">
    <property type="entry name" value="SGNH hydrolase"/>
    <property type="match status" value="1"/>
</dbReference>
<feature type="compositionally biased region" description="Basic residues" evidence="1">
    <location>
        <begin position="215"/>
        <end position="224"/>
    </location>
</feature>
<keyword evidence="3" id="KW-1185">Reference proteome</keyword>
<gene>
    <name evidence="2" type="ORF">AAFF_G00431020</name>
</gene>
<dbReference type="Gene3D" id="3.40.50.12690">
    <property type="match status" value="1"/>
</dbReference>
<dbReference type="EMBL" id="JAINUG010000093">
    <property type="protein sequence ID" value="KAJ8398025.1"/>
    <property type="molecule type" value="Genomic_DNA"/>
</dbReference>
<evidence type="ECO:0008006" key="4">
    <source>
        <dbReference type="Google" id="ProtNLM"/>
    </source>
</evidence>